<dbReference type="Proteomes" id="UP001165962">
    <property type="component" value="Unassembled WGS sequence"/>
</dbReference>
<dbReference type="Gene3D" id="3.40.50.1820">
    <property type="entry name" value="alpha/beta hydrolase"/>
    <property type="match status" value="1"/>
</dbReference>
<dbReference type="InterPro" id="IPR050471">
    <property type="entry name" value="AB_hydrolase"/>
</dbReference>
<sequence>MNEKINAINGIEVCSETFGNAKDPAVLLIMGAMASMIWWDAEFCQRLADYGRYVIRFDNRDVGRTTSYVPGKPLYDIEDMVADTVGVLDANGIKQAHLVGMSLGGMLAQLAALRNPERVVSLTLMMSSIFGPNEGLPQIDPKILDYHALGGNVNWADKSIAADYMAEGWRLLAGSKHPFDKQQALKLATAEAQRANNLLSMFNHALLGGGESYVGRIKDIDVPTLVIHGTEDPVLPYEHGIALENEIPKAALITLEGTGHEIPKAEWEGIIVAIVKHTSRS</sequence>
<accession>A0ABX0J536</accession>
<proteinExistence type="predicted"/>
<dbReference type="PRINTS" id="PR00111">
    <property type="entry name" value="ABHYDROLASE"/>
</dbReference>
<feature type="domain" description="AB hydrolase-1" evidence="1">
    <location>
        <begin position="24"/>
        <end position="262"/>
    </location>
</feature>
<protein>
    <submittedName>
        <fullName evidence="2">Alpha/beta hydrolase</fullName>
    </submittedName>
</protein>
<dbReference type="InterPro" id="IPR029058">
    <property type="entry name" value="AB_hydrolase_fold"/>
</dbReference>
<keyword evidence="3" id="KW-1185">Reference proteome</keyword>
<gene>
    <name evidence="2" type="ORF">G9U52_11855</name>
</gene>
<dbReference type="InterPro" id="IPR000073">
    <property type="entry name" value="AB_hydrolase_1"/>
</dbReference>
<name>A0ABX0J536_9BACL</name>
<reference evidence="2" key="1">
    <citation type="submission" date="2020-03" db="EMBL/GenBank/DDBJ databases">
        <title>Draft sequencing of Paenibacilllus sp. S3N08.</title>
        <authorList>
            <person name="Kim D.-U."/>
        </authorList>
    </citation>
    <scope>NUCLEOTIDE SEQUENCE</scope>
    <source>
        <strain evidence="2">S3N08</strain>
    </source>
</reference>
<evidence type="ECO:0000313" key="3">
    <source>
        <dbReference type="Proteomes" id="UP001165962"/>
    </source>
</evidence>
<dbReference type="PANTHER" id="PTHR43433">
    <property type="entry name" value="HYDROLASE, ALPHA/BETA FOLD FAMILY PROTEIN"/>
    <property type="match status" value="1"/>
</dbReference>
<dbReference type="Pfam" id="PF00561">
    <property type="entry name" value="Abhydrolase_1"/>
    <property type="match status" value="1"/>
</dbReference>
<dbReference type="EMBL" id="JAAOIW010000004">
    <property type="protein sequence ID" value="NHN30526.1"/>
    <property type="molecule type" value="Genomic_DNA"/>
</dbReference>
<dbReference type="RefSeq" id="WP_166149727.1">
    <property type="nucleotide sequence ID" value="NZ_JAAOIW010000004.1"/>
</dbReference>
<dbReference type="PANTHER" id="PTHR43433:SF5">
    <property type="entry name" value="AB HYDROLASE-1 DOMAIN-CONTAINING PROTEIN"/>
    <property type="match status" value="1"/>
</dbReference>
<evidence type="ECO:0000259" key="1">
    <source>
        <dbReference type="Pfam" id="PF00561"/>
    </source>
</evidence>
<evidence type="ECO:0000313" key="2">
    <source>
        <dbReference type="EMBL" id="NHN30526.1"/>
    </source>
</evidence>
<dbReference type="GO" id="GO:0016787">
    <property type="term" value="F:hydrolase activity"/>
    <property type="evidence" value="ECO:0007669"/>
    <property type="project" value="UniProtKB-KW"/>
</dbReference>
<keyword evidence="2" id="KW-0378">Hydrolase</keyword>
<comment type="caution">
    <text evidence="2">The sequence shown here is derived from an EMBL/GenBank/DDBJ whole genome shotgun (WGS) entry which is preliminary data.</text>
</comment>
<organism evidence="2 3">
    <name type="scientific">Paenibacillus agricola</name>
    <dbReference type="NCBI Taxonomy" id="2716264"/>
    <lineage>
        <taxon>Bacteria</taxon>
        <taxon>Bacillati</taxon>
        <taxon>Bacillota</taxon>
        <taxon>Bacilli</taxon>
        <taxon>Bacillales</taxon>
        <taxon>Paenibacillaceae</taxon>
        <taxon>Paenibacillus</taxon>
    </lineage>
</organism>
<dbReference type="SUPFAM" id="SSF53474">
    <property type="entry name" value="alpha/beta-Hydrolases"/>
    <property type="match status" value="1"/>
</dbReference>